<dbReference type="GO" id="GO:0003723">
    <property type="term" value="F:RNA binding"/>
    <property type="evidence" value="ECO:0007669"/>
    <property type="project" value="TreeGrafter"/>
</dbReference>
<dbReference type="Pfam" id="PF00380">
    <property type="entry name" value="Ribosomal_S9"/>
    <property type="match status" value="1"/>
</dbReference>
<keyword evidence="3 4" id="KW-0687">Ribonucleoprotein</keyword>
<dbReference type="EMBL" id="JAURVH010001536">
    <property type="protein sequence ID" value="KAK5891605.1"/>
    <property type="molecule type" value="Genomic_DNA"/>
</dbReference>
<name>A0AAN8BTI9_CHAGU</name>
<keyword evidence="7" id="KW-1185">Reference proteome</keyword>
<feature type="region of interest" description="Disordered" evidence="5">
    <location>
        <begin position="59"/>
        <end position="89"/>
    </location>
</feature>
<dbReference type="AlphaFoldDB" id="A0AAN8BTI9"/>
<dbReference type="GO" id="GO:0005763">
    <property type="term" value="C:mitochondrial small ribosomal subunit"/>
    <property type="evidence" value="ECO:0007669"/>
    <property type="project" value="TreeGrafter"/>
</dbReference>
<proteinExistence type="inferred from homology"/>
<dbReference type="Gene3D" id="3.30.230.10">
    <property type="match status" value="1"/>
</dbReference>
<dbReference type="GO" id="GO:0006412">
    <property type="term" value="P:translation"/>
    <property type="evidence" value="ECO:0007669"/>
    <property type="project" value="InterPro"/>
</dbReference>
<dbReference type="InterPro" id="IPR014721">
    <property type="entry name" value="Ribsml_uS5_D2-typ_fold_subgr"/>
</dbReference>
<dbReference type="PANTHER" id="PTHR21569:SF1">
    <property type="entry name" value="SMALL RIBOSOMAL SUBUNIT PROTEIN US9M"/>
    <property type="match status" value="1"/>
</dbReference>
<evidence type="ECO:0000313" key="7">
    <source>
        <dbReference type="Proteomes" id="UP001331515"/>
    </source>
</evidence>
<keyword evidence="2 4" id="KW-0689">Ribosomal protein</keyword>
<dbReference type="GO" id="GO:0003735">
    <property type="term" value="F:structural constituent of ribosome"/>
    <property type="evidence" value="ECO:0007669"/>
    <property type="project" value="InterPro"/>
</dbReference>
<gene>
    <name evidence="6" type="ORF">CgunFtcFv8_018837</name>
</gene>
<evidence type="ECO:0000256" key="2">
    <source>
        <dbReference type="ARBA" id="ARBA00022980"/>
    </source>
</evidence>
<sequence>MWREQLMFPLQFVDMLGRFDLECSVSGGGRSSQAGALRLAVSRALLGFLSEGQVETMRQAGLLTPDPRVKERKKPGQEGARRKFTWKKR</sequence>
<evidence type="ECO:0008006" key="8">
    <source>
        <dbReference type="Google" id="ProtNLM"/>
    </source>
</evidence>
<comment type="caution">
    <text evidence="6">The sequence shown here is derived from an EMBL/GenBank/DDBJ whole genome shotgun (WGS) entry which is preliminary data.</text>
</comment>
<dbReference type="Proteomes" id="UP001331515">
    <property type="component" value="Unassembled WGS sequence"/>
</dbReference>
<protein>
    <recommendedName>
        <fullName evidence="8">Mitochondrial ribosomal protein S9</fullName>
    </recommendedName>
</protein>
<evidence type="ECO:0000313" key="6">
    <source>
        <dbReference type="EMBL" id="KAK5891605.1"/>
    </source>
</evidence>
<evidence type="ECO:0000256" key="3">
    <source>
        <dbReference type="ARBA" id="ARBA00023274"/>
    </source>
</evidence>
<comment type="similarity">
    <text evidence="1 4">Belongs to the universal ribosomal protein uS9 family.</text>
</comment>
<organism evidence="6 7">
    <name type="scientific">Champsocephalus gunnari</name>
    <name type="common">Mackerel icefish</name>
    <dbReference type="NCBI Taxonomy" id="52237"/>
    <lineage>
        <taxon>Eukaryota</taxon>
        <taxon>Metazoa</taxon>
        <taxon>Chordata</taxon>
        <taxon>Craniata</taxon>
        <taxon>Vertebrata</taxon>
        <taxon>Euteleostomi</taxon>
        <taxon>Actinopterygii</taxon>
        <taxon>Neopterygii</taxon>
        <taxon>Teleostei</taxon>
        <taxon>Neoteleostei</taxon>
        <taxon>Acanthomorphata</taxon>
        <taxon>Eupercaria</taxon>
        <taxon>Perciformes</taxon>
        <taxon>Notothenioidei</taxon>
        <taxon>Channichthyidae</taxon>
        <taxon>Champsocephalus</taxon>
    </lineage>
</organism>
<evidence type="ECO:0000256" key="1">
    <source>
        <dbReference type="ARBA" id="ARBA00005251"/>
    </source>
</evidence>
<dbReference type="SUPFAM" id="SSF54211">
    <property type="entry name" value="Ribosomal protein S5 domain 2-like"/>
    <property type="match status" value="1"/>
</dbReference>
<evidence type="ECO:0000256" key="4">
    <source>
        <dbReference type="RuleBase" id="RU003815"/>
    </source>
</evidence>
<dbReference type="InterPro" id="IPR020574">
    <property type="entry name" value="Ribosomal_uS9_CS"/>
</dbReference>
<dbReference type="PROSITE" id="PS00360">
    <property type="entry name" value="RIBOSOMAL_S9"/>
    <property type="match status" value="1"/>
</dbReference>
<reference evidence="6 7" key="1">
    <citation type="journal article" date="2023" name="Mol. Biol. Evol.">
        <title>Genomics of Secondarily Temperate Adaptation in the Only Non-Antarctic Icefish.</title>
        <authorList>
            <person name="Rivera-Colon A.G."/>
            <person name="Rayamajhi N."/>
            <person name="Minhas B.F."/>
            <person name="Madrigal G."/>
            <person name="Bilyk K.T."/>
            <person name="Yoon V."/>
            <person name="Hune M."/>
            <person name="Gregory S."/>
            <person name="Cheng C.H.C."/>
            <person name="Catchen J.M."/>
        </authorList>
    </citation>
    <scope>NUCLEOTIDE SEQUENCE [LARGE SCALE GENOMIC DNA]</scope>
    <source>
        <tissue evidence="6">White muscle</tissue>
    </source>
</reference>
<dbReference type="InterPro" id="IPR000754">
    <property type="entry name" value="Ribosomal_uS9"/>
</dbReference>
<dbReference type="InterPro" id="IPR020568">
    <property type="entry name" value="Ribosomal_Su5_D2-typ_SF"/>
</dbReference>
<evidence type="ECO:0000256" key="5">
    <source>
        <dbReference type="SAM" id="MobiDB-lite"/>
    </source>
</evidence>
<dbReference type="PANTHER" id="PTHR21569">
    <property type="entry name" value="RIBOSOMAL PROTEIN S9"/>
    <property type="match status" value="1"/>
</dbReference>
<accession>A0AAN8BTI9</accession>